<dbReference type="InterPro" id="IPR019734">
    <property type="entry name" value="TPR_rpt"/>
</dbReference>
<dbReference type="Gene3D" id="3.40.50.300">
    <property type="entry name" value="P-loop containing nucleotide triphosphate hydrolases"/>
    <property type="match status" value="1"/>
</dbReference>
<sequence length="783" mass="88460">MAEFVAAASVTAAFGQLIKYGFSFTHGISDFTTRARSARQSLQRLADETQGILSLVTNIQDQPSFDDDDMCDILHRCSDEAKAMQSDLRKLSADSTDGKFTRWRKTVKVVWKERDFTRTLSSLQQRSSSLHEYLVHNSRNVNFIGQAQIFRRMSELIDPTDPHGHDAHHIALTGLGGSGKSEVAREFVFRLRDNTPSVSIFWLDGSTEALFKQEFIQIFRFLRRPRQGNFQVDAASVKTWLQSQSSGPWLMIIDNAHTNTFFGHEALFQYLPSNPGGRIIILSRNWHLALRLVLPTKVIQMPTMEFSDARDLLLSYTGYTSGYKEEISELISTFGPFPLAIAQAGYRIASKTGTFDLDFAARTVVRSHLRSTSQFHQYIYSALYLMESHFPVESEQYRCFEMCQSYSPHVSSVLTTLTGFIPDVQPSHRNLTVVTSLASRLSSFLVTTGSYEAARAMAKSIIDWGISFLTSEMMASCTLRRRLAVAYHYMGRFELARQINAEIIEAQVKTLGNDHIESIHSLNNLALALQAQGKFNEAETHHRHILSVKERLFGREDLETLATINNLGRVLQRQGRHSSAEELFIKAMSGFQTMLGADHPHTLSSMSNLGISLSWQGRFEEAENLHRKTLSGREKVLGHAHHETFKSKANLAVVLHYQGRVREAEEIFRETAKAYQESESLGPSHPDTLECLRNIGILLHTQSRFQEAESIISTVFVTLEQKHGSSHPQVLAVMQHLSVLLQCQGKYFQAVKLGVRVREARIKVLGSDHSDTLFSIQHVKELE</sequence>
<name>A0A6A6DTK9_9PEZI</name>
<dbReference type="SMART" id="SM00028">
    <property type="entry name" value="TPR"/>
    <property type="match status" value="5"/>
</dbReference>
<dbReference type="Pfam" id="PF13374">
    <property type="entry name" value="TPR_10"/>
    <property type="match status" value="3"/>
</dbReference>
<dbReference type="AlphaFoldDB" id="A0A6A6DTK9"/>
<keyword evidence="2" id="KW-1185">Reference proteome</keyword>
<dbReference type="OrthoDB" id="20872at2759"/>
<dbReference type="EMBL" id="ML994645">
    <property type="protein sequence ID" value="KAF2182991.1"/>
    <property type="molecule type" value="Genomic_DNA"/>
</dbReference>
<dbReference type="PANTHER" id="PTHR46082">
    <property type="entry name" value="ATP/GTP-BINDING PROTEIN-RELATED"/>
    <property type="match status" value="1"/>
</dbReference>
<dbReference type="InterPro" id="IPR011990">
    <property type="entry name" value="TPR-like_helical_dom_sf"/>
</dbReference>
<evidence type="ECO:0000313" key="2">
    <source>
        <dbReference type="Proteomes" id="UP000800200"/>
    </source>
</evidence>
<accession>A0A6A6DTK9</accession>
<dbReference type="SUPFAM" id="SSF52540">
    <property type="entry name" value="P-loop containing nucleoside triphosphate hydrolases"/>
    <property type="match status" value="1"/>
</dbReference>
<gene>
    <name evidence="1" type="ORF">K469DRAFT_480758</name>
</gene>
<feature type="non-terminal residue" evidence="1">
    <location>
        <position position="783"/>
    </location>
</feature>
<organism evidence="1 2">
    <name type="scientific">Zopfia rhizophila CBS 207.26</name>
    <dbReference type="NCBI Taxonomy" id="1314779"/>
    <lineage>
        <taxon>Eukaryota</taxon>
        <taxon>Fungi</taxon>
        <taxon>Dikarya</taxon>
        <taxon>Ascomycota</taxon>
        <taxon>Pezizomycotina</taxon>
        <taxon>Dothideomycetes</taxon>
        <taxon>Dothideomycetes incertae sedis</taxon>
        <taxon>Zopfiaceae</taxon>
        <taxon>Zopfia</taxon>
    </lineage>
</organism>
<dbReference type="InterPro" id="IPR027417">
    <property type="entry name" value="P-loop_NTPase"/>
</dbReference>
<reference evidence="1" key="1">
    <citation type="journal article" date="2020" name="Stud. Mycol.">
        <title>101 Dothideomycetes genomes: a test case for predicting lifestyles and emergence of pathogens.</title>
        <authorList>
            <person name="Haridas S."/>
            <person name="Albert R."/>
            <person name="Binder M."/>
            <person name="Bloem J."/>
            <person name="Labutti K."/>
            <person name="Salamov A."/>
            <person name="Andreopoulos B."/>
            <person name="Baker S."/>
            <person name="Barry K."/>
            <person name="Bills G."/>
            <person name="Bluhm B."/>
            <person name="Cannon C."/>
            <person name="Castanera R."/>
            <person name="Culley D."/>
            <person name="Daum C."/>
            <person name="Ezra D."/>
            <person name="Gonzalez J."/>
            <person name="Henrissat B."/>
            <person name="Kuo A."/>
            <person name="Liang C."/>
            <person name="Lipzen A."/>
            <person name="Lutzoni F."/>
            <person name="Magnuson J."/>
            <person name="Mondo S."/>
            <person name="Nolan M."/>
            <person name="Ohm R."/>
            <person name="Pangilinan J."/>
            <person name="Park H.-J."/>
            <person name="Ramirez L."/>
            <person name="Alfaro M."/>
            <person name="Sun H."/>
            <person name="Tritt A."/>
            <person name="Yoshinaga Y."/>
            <person name="Zwiers L.-H."/>
            <person name="Turgeon B."/>
            <person name="Goodwin S."/>
            <person name="Spatafora J."/>
            <person name="Crous P."/>
            <person name="Grigoriev I."/>
        </authorList>
    </citation>
    <scope>NUCLEOTIDE SEQUENCE</scope>
    <source>
        <strain evidence="1">CBS 207.26</strain>
    </source>
</reference>
<dbReference type="InterPro" id="IPR053137">
    <property type="entry name" value="NLR-like"/>
</dbReference>
<evidence type="ECO:0000313" key="1">
    <source>
        <dbReference type="EMBL" id="KAF2182991.1"/>
    </source>
</evidence>
<dbReference type="Pfam" id="PF13424">
    <property type="entry name" value="TPR_12"/>
    <property type="match status" value="2"/>
</dbReference>
<proteinExistence type="predicted"/>
<dbReference type="Gene3D" id="1.25.40.10">
    <property type="entry name" value="Tetratricopeptide repeat domain"/>
    <property type="match status" value="2"/>
</dbReference>
<dbReference type="PANTHER" id="PTHR46082:SF6">
    <property type="entry name" value="AAA+ ATPASE DOMAIN-CONTAINING PROTEIN-RELATED"/>
    <property type="match status" value="1"/>
</dbReference>
<dbReference type="SUPFAM" id="SSF48452">
    <property type="entry name" value="TPR-like"/>
    <property type="match status" value="3"/>
</dbReference>
<dbReference type="Proteomes" id="UP000800200">
    <property type="component" value="Unassembled WGS sequence"/>
</dbReference>
<protein>
    <submittedName>
        <fullName evidence="1">TPR-like protein</fullName>
    </submittedName>
</protein>